<dbReference type="RefSeq" id="WP_238315456.1">
    <property type="nucleotide sequence ID" value="NZ_BQKV01000002.1"/>
</dbReference>
<evidence type="ECO:0000256" key="2">
    <source>
        <dbReference type="SAM" id="Phobius"/>
    </source>
</evidence>
<reference evidence="5" key="1">
    <citation type="journal article" date="2022" name="Int. J. Syst. Evol. Microbiol.">
        <title>Genome-based, phenotypic and chemotaxonomic classification of Faecalibacterium strains: proposal of three novel species Faecalibacterium duncaniae sp. nov., Faecalibacterium hattorii sp. nov. and Faecalibacterium gallinarum sp. nov. .</title>
        <authorList>
            <person name="Sakamoto M."/>
            <person name="Sakurai N."/>
            <person name="Tanno H."/>
            <person name="Iino T."/>
            <person name="Ohkuma M."/>
            <person name="Endo A."/>
        </authorList>
    </citation>
    <scope>NUCLEOTIDE SEQUENCE</scope>
    <source>
        <strain evidence="5">JCM 17207</strain>
    </source>
</reference>
<keyword evidence="2" id="KW-0812">Transmembrane</keyword>
<protein>
    <recommendedName>
        <fullName evidence="4">TPM domain-containing protein</fullName>
    </recommendedName>
</protein>
<feature type="compositionally biased region" description="Gly residues" evidence="1">
    <location>
        <begin position="268"/>
        <end position="285"/>
    </location>
</feature>
<proteinExistence type="predicted"/>
<gene>
    <name evidence="5" type="ORF">JCM17207_00570</name>
</gene>
<dbReference type="Pfam" id="PF04536">
    <property type="entry name" value="TPM_phosphatase"/>
    <property type="match status" value="1"/>
</dbReference>
<dbReference type="PANTHER" id="PTHR30373">
    <property type="entry name" value="UPF0603 PROTEIN YGCG"/>
    <property type="match status" value="1"/>
</dbReference>
<feature type="transmembrane region" description="Helical" evidence="2">
    <location>
        <begin position="191"/>
        <end position="216"/>
    </location>
</feature>
<evidence type="ECO:0000259" key="4">
    <source>
        <dbReference type="Pfam" id="PF04536"/>
    </source>
</evidence>
<keyword evidence="6" id="KW-1185">Reference proteome</keyword>
<comment type="caution">
    <text evidence="5">The sequence shown here is derived from an EMBL/GenBank/DDBJ whole genome shotgun (WGS) entry which is preliminary data.</text>
</comment>
<accession>A0AA37IXE2</accession>
<sequence>MKGILKRLCAAALTLAVAAAAFAPAALAVQLPTLPQDQCVVDAAGVLSEETAQYLDSLNGQLEGACSGAQIGVVTVDYTGSASTEEYALDVFNTWGIGDAKENNGVLILLVMESPLYADGDYYLTYGDGFRNTTLEKQASALAQTMEDSFVAKDYDAAVKTCANAVAGTIADIYGVSLEGEQFQSSGGLGFFGTLSAIFSWALTILVLFFFVFVLFRAMVWPLGYYGFGWHWGPFGWFAPRGPRPPRGPRGPRPPRGPRNPPPPPPGGFGGFGGHSGGFGGGGFSGGGFGGMGGGMSHGGGGGRGR</sequence>
<dbReference type="Proteomes" id="UP001055185">
    <property type="component" value="Unassembled WGS sequence"/>
</dbReference>
<evidence type="ECO:0000313" key="6">
    <source>
        <dbReference type="Proteomes" id="UP001055185"/>
    </source>
</evidence>
<feature type="region of interest" description="Disordered" evidence="1">
    <location>
        <begin position="243"/>
        <end position="285"/>
    </location>
</feature>
<organism evidence="5 6">
    <name type="scientific">Faecalibacterium gallinarum</name>
    <dbReference type="NCBI Taxonomy" id="2903556"/>
    <lineage>
        <taxon>Bacteria</taxon>
        <taxon>Bacillati</taxon>
        <taxon>Bacillota</taxon>
        <taxon>Clostridia</taxon>
        <taxon>Eubacteriales</taxon>
        <taxon>Oscillospiraceae</taxon>
        <taxon>Faecalibacterium</taxon>
    </lineage>
</organism>
<dbReference type="PANTHER" id="PTHR30373:SF2">
    <property type="entry name" value="UPF0603 PROTEIN YGCG"/>
    <property type="match status" value="1"/>
</dbReference>
<name>A0AA37IXE2_9FIRM</name>
<keyword evidence="3" id="KW-0732">Signal</keyword>
<feature type="chain" id="PRO_5041376561" description="TPM domain-containing protein" evidence="3">
    <location>
        <begin position="29"/>
        <end position="306"/>
    </location>
</feature>
<feature type="compositionally biased region" description="Pro residues" evidence="1">
    <location>
        <begin position="243"/>
        <end position="267"/>
    </location>
</feature>
<feature type="signal peptide" evidence="3">
    <location>
        <begin position="1"/>
        <end position="28"/>
    </location>
</feature>
<evidence type="ECO:0000256" key="3">
    <source>
        <dbReference type="SAM" id="SignalP"/>
    </source>
</evidence>
<dbReference type="InterPro" id="IPR007621">
    <property type="entry name" value="TPM_dom"/>
</dbReference>
<feature type="domain" description="TPM" evidence="4">
    <location>
        <begin position="40"/>
        <end position="167"/>
    </location>
</feature>
<evidence type="ECO:0000313" key="5">
    <source>
        <dbReference type="EMBL" id="GJN63432.1"/>
    </source>
</evidence>
<dbReference type="EMBL" id="BQKV01000002">
    <property type="protein sequence ID" value="GJN63432.1"/>
    <property type="molecule type" value="Genomic_DNA"/>
</dbReference>
<dbReference type="AlphaFoldDB" id="A0AA37IXE2"/>
<keyword evidence="2" id="KW-1133">Transmembrane helix</keyword>
<keyword evidence="2" id="KW-0472">Membrane</keyword>
<dbReference type="Gene3D" id="3.10.310.50">
    <property type="match status" value="1"/>
</dbReference>
<evidence type="ECO:0000256" key="1">
    <source>
        <dbReference type="SAM" id="MobiDB-lite"/>
    </source>
</evidence>